<feature type="compositionally biased region" description="Low complexity" evidence="1">
    <location>
        <begin position="99"/>
        <end position="110"/>
    </location>
</feature>
<organism evidence="2 3">
    <name type="scientific">Panicum virgatum</name>
    <name type="common">Blackwell switchgrass</name>
    <dbReference type="NCBI Taxonomy" id="38727"/>
    <lineage>
        <taxon>Eukaryota</taxon>
        <taxon>Viridiplantae</taxon>
        <taxon>Streptophyta</taxon>
        <taxon>Embryophyta</taxon>
        <taxon>Tracheophyta</taxon>
        <taxon>Spermatophyta</taxon>
        <taxon>Magnoliopsida</taxon>
        <taxon>Liliopsida</taxon>
        <taxon>Poales</taxon>
        <taxon>Poaceae</taxon>
        <taxon>PACMAD clade</taxon>
        <taxon>Panicoideae</taxon>
        <taxon>Panicodae</taxon>
        <taxon>Paniceae</taxon>
        <taxon>Panicinae</taxon>
        <taxon>Panicum</taxon>
        <taxon>Panicum sect. Hiantes</taxon>
    </lineage>
</organism>
<gene>
    <name evidence="2" type="ORF">PVAP13_3NG067528</name>
</gene>
<sequence>MEATKFWPKTPKTGGPLFPPNTWAPLLFFLFPLSSDSHAASRGGSRGSRAGRRRHHPASPSPEILARCRYTPRHGRICPSGGRTAGLGHRQRRPEPDQAAAAPGRGAAASRHLRRRAPSSARASWAPTVAAGSVAPTWSRLATEGTGPASRCITRRRSKRTPATASS</sequence>
<evidence type="ECO:0000256" key="1">
    <source>
        <dbReference type="SAM" id="MobiDB-lite"/>
    </source>
</evidence>
<proteinExistence type="predicted"/>
<comment type="caution">
    <text evidence="2">The sequence shown here is derived from an EMBL/GenBank/DDBJ whole genome shotgun (WGS) entry which is preliminary data.</text>
</comment>
<dbReference type="AlphaFoldDB" id="A0A8T0U4I9"/>
<protein>
    <submittedName>
        <fullName evidence="2">Uncharacterized protein</fullName>
    </submittedName>
</protein>
<dbReference type="Proteomes" id="UP000823388">
    <property type="component" value="Chromosome 3N"/>
</dbReference>
<reference evidence="2 3" key="1">
    <citation type="submission" date="2020-05" db="EMBL/GenBank/DDBJ databases">
        <title>WGS assembly of Panicum virgatum.</title>
        <authorList>
            <person name="Lovell J.T."/>
            <person name="Jenkins J."/>
            <person name="Shu S."/>
            <person name="Juenger T.E."/>
            <person name="Schmutz J."/>
        </authorList>
    </citation>
    <scope>NUCLEOTIDE SEQUENCE [LARGE SCALE GENOMIC DNA]</scope>
    <source>
        <strain evidence="3">cv. AP13</strain>
    </source>
</reference>
<feature type="region of interest" description="Disordered" evidence="1">
    <location>
        <begin position="38"/>
        <end position="167"/>
    </location>
</feature>
<evidence type="ECO:0000313" key="3">
    <source>
        <dbReference type="Proteomes" id="UP000823388"/>
    </source>
</evidence>
<name>A0A8T0U4I9_PANVG</name>
<evidence type="ECO:0000313" key="2">
    <source>
        <dbReference type="EMBL" id="KAG2615946.1"/>
    </source>
</evidence>
<keyword evidence="3" id="KW-1185">Reference proteome</keyword>
<accession>A0A8T0U4I9</accession>
<dbReference type="EMBL" id="CM029042">
    <property type="protein sequence ID" value="KAG2615946.1"/>
    <property type="molecule type" value="Genomic_DNA"/>
</dbReference>